<evidence type="ECO:0000256" key="1">
    <source>
        <dbReference type="SAM" id="Phobius"/>
    </source>
</evidence>
<dbReference type="RefSeq" id="WP_345384969.1">
    <property type="nucleotide sequence ID" value="NZ_BAABLL010000001.1"/>
</dbReference>
<evidence type="ECO:0000313" key="2">
    <source>
        <dbReference type="EMBL" id="MFC4264560.1"/>
    </source>
</evidence>
<keyword evidence="1" id="KW-0812">Transmembrane</keyword>
<comment type="caution">
    <text evidence="2">The sequence shown here is derived from an EMBL/GenBank/DDBJ whole genome shotgun (WGS) entry which is preliminary data.</text>
</comment>
<name>A0ABV8QWD1_9MICC</name>
<dbReference type="Proteomes" id="UP001595773">
    <property type="component" value="Unassembled WGS sequence"/>
</dbReference>
<organism evidence="2 3">
    <name type="scientific">Arthrobacter cryoconiti</name>
    <dbReference type="NCBI Taxonomy" id="748907"/>
    <lineage>
        <taxon>Bacteria</taxon>
        <taxon>Bacillati</taxon>
        <taxon>Actinomycetota</taxon>
        <taxon>Actinomycetes</taxon>
        <taxon>Micrococcales</taxon>
        <taxon>Micrococcaceae</taxon>
        <taxon>Arthrobacter</taxon>
    </lineage>
</organism>
<proteinExistence type="predicted"/>
<feature type="transmembrane region" description="Helical" evidence="1">
    <location>
        <begin position="37"/>
        <end position="57"/>
    </location>
</feature>
<dbReference type="EMBL" id="JBHSCQ010000004">
    <property type="protein sequence ID" value="MFC4264560.1"/>
    <property type="molecule type" value="Genomic_DNA"/>
</dbReference>
<evidence type="ECO:0000313" key="3">
    <source>
        <dbReference type="Proteomes" id="UP001595773"/>
    </source>
</evidence>
<gene>
    <name evidence="2" type="ORF">ACFOW9_02985</name>
</gene>
<protein>
    <submittedName>
        <fullName evidence="2">Uncharacterized protein</fullName>
    </submittedName>
</protein>
<sequence>MMPIDTLTCQITPDSVEPTSLSCSIPPLEYLDLWTMFGAWATVGATFLLAFFAWKAWNSSQATLKTMERQLVDNKTTAQNAIEANSQLATEIRQRALLADYYAAVTNLGMAGVLKRLGPSDQPDDFMIRNLAASSAWVSWAMELHRINPEFRALTSAWDGALRDELAKRHLSELIDGPTKMESKLTTDGQSKKLDELVGWYLFQLQAWQVQPEQRQKIEGILAERRGQYIA</sequence>
<reference evidence="3" key="1">
    <citation type="journal article" date="2019" name="Int. J. Syst. Evol. Microbiol.">
        <title>The Global Catalogue of Microorganisms (GCM) 10K type strain sequencing project: providing services to taxonomists for standard genome sequencing and annotation.</title>
        <authorList>
            <consortium name="The Broad Institute Genomics Platform"/>
            <consortium name="The Broad Institute Genome Sequencing Center for Infectious Disease"/>
            <person name="Wu L."/>
            <person name="Ma J."/>
        </authorList>
    </citation>
    <scope>NUCLEOTIDE SEQUENCE [LARGE SCALE GENOMIC DNA]</scope>
    <source>
        <strain evidence="3">CGMCC 1.10698</strain>
    </source>
</reference>
<accession>A0ABV8QWD1</accession>
<keyword evidence="1" id="KW-0472">Membrane</keyword>
<keyword evidence="1" id="KW-1133">Transmembrane helix</keyword>
<keyword evidence="3" id="KW-1185">Reference proteome</keyword>